<name>A0AAP9Y5R3_BURGL</name>
<sequence length="96" mass="11113">MIQAIWNGAVIAEASEYAVKRVEGNVYFPPDALHHQYFQPSPWETTCFWKGRANYYDIVVDDKINSGAAWYYANPRFLAKHIAGYVAFWHGVEVRQ</sequence>
<evidence type="ECO:0000313" key="4">
    <source>
        <dbReference type="Proteomes" id="UP000594892"/>
    </source>
</evidence>
<dbReference type="AlphaFoldDB" id="A0AAP9Y5R3"/>
<dbReference type="PANTHER" id="PTHR34310:SF5">
    <property type="entry name" value="DUF427 DOMAIN PROTEIN (AFU_ORTHOLOGUE AFUA_3G02220)"/>
    <property type="match status" value="1"/>
</dbReference>
<dbReference type="InterPro" id="IPR038694">
    <property type="entry name" value="DUF427_sf"/>
</dbReference>
<evidence type="ECO:0000313" key="5">
    <source>
        <dbReference type="Proteomes" id="UP001056386"/>
    </source>
</evidence>
<evidence type="ECO:0000313" key="2">
    <source>
        <dbReference type="EMBL" id="QPQ94713.1"/>
    </source>
</evidence>
<dbReference type="EMBL" id="CP065602">
    <property type="protein sequence ID" value="QPQ94713.1"/>
    <property type="molecule type" value="Genomic_DNA"/>
</dbReference>
<evidence type="ECO:0000259" key="1">
    <source>
        <dbReference type="Pfam" id="PF04248"/>
    </source>
</evidence>
<organism evidence="2 4">
    <name type="scientific">Burkholderia glumae</name>
    <name type="common">Pseudomonas glumae</name>
    <dbReference type="NCBI Taxonomy" id="337"/>
    <lineage>
        <taxon>Bacteria</taxon>
        <taxon>Pseudomonadati</taxon>
        <taxon>Pseudomonadota</taxon>
        <taxon>Betaproteobacteria</taxon>
        <taxon>Burkholderiales</taxon>
        <taxon>Burkholderiaceae</taxon>
        <taxon>Burkholderia</taxon>
    </lineage>
</organism>
<accession>A0AAP9Y5R3</accession>
<dbReference type="InterPro" id="IPR007361">
    <property type="entry name" value="DUF427"/>
</dbReference>
<dbReference type="Proteomes" id="UP001056386">
    <property type="component" value="Plasmid unnamed1"/>
</dbReference>
<dbReference type="GeneID" id="45693200"/>
<dbReference type="Pfam" id="PF04248">
    <property type="entry name" value="NTP_transf_9"/>
    <property type="match status" value="1"/>
</dbReference>
<dbReference type="Gene3D" id="2.170.150.40">
    <property type="entry name" value="Domain of unknown function (DUF427)"/>
    <property type="match status" value="1"/>
</dbReference>
<evidence type="ECO:0000313" key="3">
    <source>
        <dbReference type="EMBL" id="USS44159.1"/>
    </source>
</evidence>
<keyword evidence="2" id="KW-0614">Plasmid</keyword>
<reference evidence="3" key="2">
    <citation type="submission" date="2022-06" db="EMBL/GenBank/DDBJ databases">
        <title>Draft genome sequence of Burkholderia glumae strain GR20004 isolated from rice panicle showing bacterial panicle blight.</title>
        <authorList>
            <person name="Choi S.Y."/>
            <person name="Lee Y.H."/>
        </authorList>
    </citation>
    <scope>NUCLEOTIDE SEQUENCE</scope>
    <source>
        <strain evidence="3">GR20004</strain>
        <plasmid evidence="3">unnamed1</plasmid>
    </source>
</reference>
<geneLocation type="plasmid" evidence="4 5">
    <name>unnamed1</name>
</geneLocation>
<dbReference type="EMBL" id="CP099584">
    <property type="protein sequence ID" value="USS44159.1"/>
    <property type="molecule type" value="Genomic_DNA"/>
</dbReference>
<gene>
    <name evidence="2" type="ORF">I6H06_28540</name>
    <name evidence="3" type="ORF">NFI99_12805</name>
</gene>
<protein>
    <submittedName>
        <fullName evidence="2">DUF427 domain-containing protein</fullName>
    </submittedName>
</protein>
<dbReference type="Proteomes" id="UP000594892">
    <property type="component" value="Plasmid unnamed1"/>
</dbReference>
<reference evidence="2 4" key="1">
    <citation type="submission" date="2020-12" db="EMBL/GenBank/DDBJ databases">
        <title>FDA dAtabase for Regulatory Grade micrObial Sequences (FDA-ARGOS): Supporting development and validation of Infectious Disease Dx tests.</title>
        <authorList>
            <person name="Minogue T."/>
            <person name="Wolcott M."/>
            <person name="Wasieloski L."/>
            <person name="Aguilar W."/>
            <person name="Moore D."/>
            <person name="Jaissle J."/>
            <person name="Tallon L."/>
            <person name="Sadzewicz L."/>
            <person name="Zhao X."/>
            <person name="Boylan J."/>
            <person name="Ott S."/>
            <person name="Bowen H."/>
            <person name="Vavikolanu K."/>
            <person name="Mehta A."/>
            <person name="Aluvathingal J."/>
            <person name="Nadendla S."/>
            <person name="Yan Y."/>
            <person name="Sichtig H."/>
        </authorList>
    </citation>
    <scope>NUCLEOTIDE SEQUENCE [LARGE SCALE GENOMIC DNA]</scope>
    <source>
        <strain evidence="2 4">FDAARGOS_949</strain>
        <plasmid evidence="2 4">unnamed1</plasmid>
    </source>
</reference>
<dbReference type="RefSeq" id="WP_012732800.1">
    <property type="nucleotide sequence ID" value="NZ_CP021076.1"/>
</dbReference>
<dbReference type="PANTHER" id="PTHR34310">
    <property type="entry name" value="DUF427 DOMAIN PROTEIN (AFU_ORTHOLOGUE AFUA_3G02220)"/>
    <property type="match status" value="1"/>
</dbReference>
<keyword evidence="5" id="KW-1185">Reference proteome</keyword>
<feature type="domain" description="DUF427" evidence="1">
    <location>
        <begin position="2"/>
        <end position="90"/>
    </location>
</feature>
<proteinExistence type="predicted"/>